<evidence type="ECO:0000313" key="2">
    <source>
        <dbReference type="Proteomes" id="UP000199048"/>
    </source>
</evidence>
<accession>A0A1I4U105</accession>
<dbReference type="EMBL" id="FOTK01000061">
    <property type="protein sequence ID" value="SFM82500.1"/>
    <property type="molecule type" value="Genomic_DNA"/>
</dbReference>
<dbReference type="RefSeq" id="WP_167367873.1">
    <property type="nucleotide sequence ID" value="NZ_FOTK01000061.1"/>
</dbReference>
<protein>
    <submittedName>
        <fullName evidence="1">Uncharacterized protein</fullName>
    </submittedName>
</protein>
<sequence length="55" mass="6009">MPDTDPILEAVAALEAAGVEVKPVGEELDRWKIGDFELSDAELWRLAASRGLVEE</sequence>
<keyword evidence="2" id="KW-1185">Reference proteome</keyword>
<dbReference type="STRING" id="582667.SAMN05192568_106120"/>
<evidence type="ECO:0000313" key="1">
    <source>
        <dbReference type="EMBL" id="SFM82500.1"/>
    </source>
</evidence>
<name>A0A1I4U105_9HYPH</name>
<reference evidence="2" key="1">
    <citation type="submission" date="2016-10" db="EMBL/GenBank/DDBJ databases">
        <authorList>
            <person name="Varghese N."/>
            <person name="Submissions S."/>
        </authorList>
    </citation>
    <scope>NUCLEOTIDE SEQUENCE [LARGE SCALE GENOMIC DNA]</scope>
    <source>
        <strain evidence="2">BL36</strain>
    </source>
</reference>
<proteinExistence type="predicted"/>
<dbReference type="Proteomes" id="UP000199048">
    <property type="component" value="Unassembled WGS sequence"/>
</dbReference>
<dbReference type="AlphaFoldDB" id="A0A1I4U105"/>
<organism evidence="1 2">
    <name type="scientific">Methylobacterium pseudosasicola</name>
    <dbReference type="NCBI Taxonomy" id="582667"/>
    <lineage>
        <taxon>Bacteria</taxon>
        <taxon>Pseudomonadati</taxon>
        <taxon>Pseudomonadota</taxon>
        <taxon>Alphaproteobacteria</taxon>
        <taxon>Hyphomicrobiales</taxon>
        <taxon>Methylobacteriaceae</taxon>
        <taxon>Methylobacterium</taxon>
    </lineage>
</organism>
<gene>
    <name evidence="1" type="ORF">SAMN05192568_106120</name>
</gene>